<dbReference type="InterPro" id="IPR018499">
    <property type="entry name" value="Tetraspanin/Peripherin"/>
</dbReference>
<keyword evidence="3 5" id="KW-1133">Transmembrane helix</keyword>
<feature type="transmembrane region" description="Helical" evidence="5">
    <location>
        <begin position="12"/>
        <end position="36"/>
    </location>
</feature>
<evidence type="ECO:0000313" key="6">
    <source>
        <dbReference type="Proteomes" id="UP000515135"/>
    </source>
</evidence>
<dbReference type="GO" id="GO:0005886">
    <property type="term" value="C:plasma membrane"/>
    <property type="evidence" value="ECO:0007669"/>
    <property type="project" value="TreeGrafter"/>
</dbReference>
<name>A0A6P4XXE5_BRABE</name>
<dbReference type="AlphaFoldDB" id="A0A6P4XXE5"/>
<accession>A0A6P4XXE5</accession>
<dbReference type="Pfam" id="PF00335">
    <property type="entry name" value="Tetraspanin"/>
    <property type="match status" value="1"/>
</dbReference>
<dbReference type="RefSeq" id="XP_019621305.1">
    <property type="nucleotide sequence ID" value="XM_019765746.1"/>
</dbReference>
<evidence type="ECO:0000256" key="3">
    <source>
        <dbReference type="ARBA" id="ARBA00022989"/>
    </source>
</evidence>
<dbReference type="PANTHER" id="PTHR19282:SF507">
    <property type="entry name" value="TETRASPANIN"/>
    <property type="match status" value="1"/>
</dbReference>
<keyword evidence="4 5" id="KW-0472">Membrane</keyword>
<evidence type="ECO:0000256" key="1">
    <source>
        <dbReference type="ARBA" id="ARBA00004141"/>
    </source>
</evidence>
<sequence>MATKAIGGVTMTAFQVLLVLIWLASGGVLGVAIWLMADDIVSTGMRFEFGLGWFYYPVHLLIASAVFGVIGGVLGFIGAKKGNQLLLRIFCAVLLVITVLSFTAGGLSYSYRHNVMTVTISDRVGNSLVTALAGDKLDNRPVELQAAVKRAQERFLCCGLTFSGNWIDACSDDTCHSSYVSDRCDPYAPCQGKFDDIVIQYQRYVFAVAFTHGGIQFLGLLLVVYIMRRLGSSKKKEKRGQAAEMEKMQATSS</sequence>
<proteinExistence type="predicted"/>
<dbReference type="PRINTS" id="PR00259">
    <property type="entry name" value="TMFOUR"/>
</dbReference>
<keyword evidence="6" id="KW-1185">Reference proteome</keyword>
<organism evidence="6 7">
    <name type="scientific">Branchiostoma belcheri</name>
    <name type="common">Amphioxus</name>
    <dbReference type="NCBI Taxonomy" id="7741"/>
    <lineage>
        <taxon>Eukaryota</taxon>
        <taxon>Metazoa</taxon>
        <taxon>Chordata</taxon>
        <taxon>Cephalochordata</taxon>
        <taxon>Leptocardii</taxon>
        <taxon>Amphioxiformes</taxon>
        <taxon>Branchiostomatidae</taxon>
        <taxon>Branchiostoma</taxon>
    </lineage>
</organism>
<evidence type="ECO:0000313" key="7">
    <source>
        <dbReference type="RefSeq" id="XP_019621305.1"/>
    </source>
</evidence>
<feature type="transmembrane region" description="Helical" evidence="5">
    <location>
        <begin position="85"/>
        <end position="107"/>
    </location>
</feature>
<dbReference type="OrthoDB" id="9992214at2759"/>
<dbReference type="Proteomes" id="UP000515135">
    <property type="component" value="Unplaced"/>
</dbReference>
<evidence type="ECO:0000256" key="5">
    <source>
        <dbReference type="SAM" id="Phobius"/>
    </source>
</evidence>
<dbReference type="GeneID" id="109467703"/>
<evidence type="ECO:0000256" key="2">
    <source>
        <dbReference type="ARBA" id="ARBA00022692"/>
    </source>
</evidence>
<gene>
    <name evidence="7" type="primary">LOC109467703</name>
</gene>
<comment type="subcellular location">
    <subcellularLocation>
        <location evidence="1">Membrane</location>
        <topology evidence="1">Multi-pass membrane protein</topology>
    </subcellularLocation>
</comment>
<protein>
    <submittedName>
        <fullName evidence="7">Tetraspanin-4-like</fullName>
    </submittedName>
</protein>
<dbReference type="KEGG" id="bbel:109467703"/>
<feature type="transmembrane region" description="Helical" evidence="5">
    <location>
        <begin position="56"/>
        <end position="78"/>
    </location>
</feature>
<dbReference type="PANTHER" id="PTHR19282">
    <property type="entry name" value="TETRASPANIN"/>
    <property type="match status" value="1"/>
</dbReference>
<evidence type="ECO:0000256" key="4">
    <source>
        <dbReference type="ARBA" id="ARBA00023136"/>
    </source>
</evidence>
<reference evidence="7" key="1">
    <citation type="submission" date="2025-08" db="UniProtKB">
        <authorList>
            <consortium name="RefSeq"/>
        </authorList>
    </citation>
    <scope>IDENTIFICATION</scope>
    <source>
        <tissue evidence="7">Gonad</tissue>
    </source>
</reference>
<feature type="transmembrane region" description="Helical" evidence="5">
    <location>
        <begin position="204"/>
        <end position="226"/>
    </location>
</feature>
<keyword evidence="2 5" id="KW-0812">Transmembrane</keyword>